<organism evidence="1">
    <name type="scientific">Anguilla anguilla</name>
    <name type="common">European freshwater eel</name>
    <name type="synonym">Muraena anguilla</name>
    <dbReference type="NCBI Taxonomy" id="7936"/>
    <lineage>
        <taxon>Eukaryota</taxon>
        <taxon>Metazoa</taxon>
        <taxon>Chordata</taxon>
        <taxon>Craniata</taxon>
        <taxon>Vertebrata</taxon>
        <taxon>Euteleostomi</taxon>
        <taxon>Actinopterygii</taxon>
        <taxon>Neopterygii</taxon>
        <taxon>Teleostei</taxon>
        <taxon>Anguilliformes</taxon>
        <taxon>Anguillidae</taxon>
        <taxon>Anguilla</taxon>
    </lineage>
</organism>
<reference evidence="1" key="2">
    <citation type="journal article" date="2015" name="Fish Shellfish Immunol.">
        <title>Early steps in the European eel (Anguilla anguilla)-Vibrio vulnificus interaction in the gills: Role of the RtxA13 toxin.</title>
        <authorList>
            <person name="Callol A."/>
            <person name="Pajuelo D."/>
            <person name="Ebbesson L."/>
            <person name="Teles M."/>
            <person name="MacKenzie S."/>
            <person name="Amaro C."/>
        </authorList>
    </citation>
    <scope>NUCLEOTIDE SEQUENCE</scope>
</reference>
<accession>A0A0E9QL80</accession>
<proteinExistence type="predicted"/>
<protein>
    <submittedName>
        <fullName evidence="1">Uncharacterized protein</fullName>
    </submittedName>
</protein>
<reference evidence="1" key="1">
    <citation type="submission" date="2014-11" db="EMBL/GenBank/DDBJ databases">
        <authorList>
            <person name="Amaro Gonzalez C."/>
        </authorList>
    </citation>
    <scope>NUCLEOTIDE SEQUENCE</scope>
</reference>
<evidence type="ECO:0000313" key="1">
    <source>
        <dbReference type="EMBL" id="JAH16858.1"/>
    </source>
</evidence>
<dbReference type="AlphaFoldDB" id="A0A0E9QL80"/>
<dbReference type="EMBL" id="GBXM01091719">
    <property type="protein sequence ID" value="JAH16858.1"/>
    <property type="molecule type" value="Transcribed_RNA"/>
</dbReference>
<sequence length="42" mass="4938">MASSVLLPMSRTLSKSLHKAIHRNQPLHEKQSFWKISDQMQF</sequence>
<name>A0A0E9QL80_ANGAN</name>